<dbReference type="NCBIfam" id="TIGR01784">
    <property type="entry name" value="T_den_put_tspse"/>
    <property type="match status" value="1"/>
</dbReference>
<dbReference type="AlphaFoldDB" id="A0A7W8GBM5"/>
<keyword evidence="2" id="KW-1185">Reference proteome</keyword>
<gene>
    <name evidence="1" type="ORF">HNP76_002860</name>
</gene>
<dbReference type="Pfam" id="PF12784">
    <property type="entry name" value="PDDEXK_2"/>
    <property type="match status" value="1"/>
</dbReference>
<dbReference type="RefSeq" id="WP_246462672.1">
    <property type="nucleotide sequence ID" value="NZ_CP031518.1"/>
</dbReference>
<sequence length="297" mass="33980">MPSIFDTIDPAMLARIQAMRLMDDDFMTVVFDGDNEITEFLLRILLNRDDLRVKKVTTQEEKRNLFGRSVRLDILAEDTKGKVYNVEVQRADEGASPRRVRYNQAMLDSHSLKKKQDFTELPETYIIFITENDYYGLGRPFYKIKKTVELPSTASTYLPFDDGCNIIYVNGSYRGNDALGKLMHDFCTPNADEMNYSELAEKVRYHKQETEGVRNMCRIVEEYGKERAAEARKIALAEGLKRGLKRGTQQTSIANAKNLLRMNLGSLEQISQAVSLPLEQVLALKEELDREAVSVTK</sequence>
<reference evidence="1 2" key="1">
    <citation type="submission" date="2020-08" db="EMBL/GenBank/DDBJ databases">
        <title>Genomic Encyclopedia of Type Strains, Phase IV (KMG-IV): sequencing the most valuable type-strain genomes for metagenomic binning, comparative biology and taxonomic classification.</title>
        <authorList>
            <person name="Goeker M."/>
        </authorList>
    </citation>
    <scope>NUCLEOTIDE SEQUENCE [LARGE SCALE GENOMIC DNA]</scope>
    <source>
        <strain evidence="1 2">DSM 103462</strain>
    </source>
</reference>
<accession>A0A7W8GBM5</accession>
<dbReference type="InterPro" id="IPR010106">
    <property type="entry name" value="RpnA"/>
</dbReference>
<evidence type="ECO:0000313" key="2">
    <source>
        <dbReference type="Proteomes" id="UP000518887"/>
    </source>
</evidence>
<dbReference type="Proteomes" id="UP000518887">
    <property type="component" value="Unassembled WGS sequence"/>
</dbReference>
<evidence type="ECO:0000313" key="1">
    <source>
        <dbReference type="EMBL" id="MBB5227460.1"/>
    </source>
</evidence>
<protein>
    <submittedName>
        <fullName evidence="1">Putative transposase/invertase (TIGR01784 family)</fullName>
    </submittedName>
</protein>
<proteinExistence type="predicted"/>
<name>A0A7W8GBM5_9SPIR</name>
<comment type="caution">
    <text evidence="1">The sequence shown here is derived from an EMBL/GenBank/DDBJ whole genome shotgun (WGS) entry which is preliminary data.</text>
</comment>
<organism evidence="1 2">
    <name type="scientific">Treponema ruminis</name>
    <dbReference type="NCBI Taxonomy" id="744515"/>
    <lineage>
        <taxon>Bacteria</taxon>
        <taxon>Pseudomonadati</taxon>
        <taxon>Spirochaetota</taxon>
        <taxon>Spirochaetia</taxon>
        <taxon>Spirochaetales</taxon>
        <taxon>Treponemataceae</taxon>
        <taxon>Treponema</taxon>
    </lineage>
</organism>
<dbReference type="EMBL" id="JACHFQ010000013">
    <property type="protein sequence ID" value="MBB5227460.1"/>
    <property type="molecule type" value="Genomic_DNA"/>
</dbReference>